<dbReference type="AlphaFoldDB" id="A0A922HS50"/>
<reference evidence="1" key="1">
    <citation type="submission" date="2013-05" db="EMBL/GenBank/DDBJ databases">
        <authorList>
            <person name="Yim A.K.Y."/>
            <person name="Chan T.F."/>
            <person name="Ji K.M."/>
            <person name="Liu X.Y."/>
            <person name="Zhou J.W."/>
            <person name="Li R.Q."/>
            <person name="Yang K.Y."/>
            <person name="Li J."/>
            <person name="Li M."/>
            <person name="Law P.T.W."/>
            <person name="Wu Y.L."/>
            <person name="Cai Z.L."/>
            <person name="Qin H."/>
            <person name="Bao Y."/>
            <person name="Leung R.K.K."/>
            <person name="Ng P.K.S."/>
            <person name="Zou J."/>
            <person name="Zhong X.J."/>
            <person name="Ran P.X."/>
            <person name="Zhong N.S."/>
            <person name="Liu Z.G."/>
            <person name="Tsui S.K.W."/>
        </authorList>
    </citation>
    <scope>NUCLEOTIDE SEQUENCE</scope>
    <source>
        <strain evidence="1">Derf</strain>
        <tissue evidence="1">Whole organism</tissue>
    </source>
</reference>
<accession>A0A922HS50</accession>
<dbReference type="EMBL" id="ASGP02000005">
    <property type="protein sequence ID" value="KAH9506251.1"/>
    <property type="molecule type" value="Genomic_DNA"/>
</dbReference>
<protein>
    <submittedName>
        <fullName evidence="1">Uncharacterized protein</fullName>
    </submittedName>
</protein>
<gene>
    <name evidence="1" type="ORF">DERF_010993</name>
</gene>
<organism evidence="1 2">
    <name type="scientific">Dermatophagoides farinae</name>
    <name type="common">American house dust mite</name>
    <dbReference type="NCBI Taxonomy" id="6954"/>
    <lineage>
        <taxon>Eukaryota</taxon>
        <taxon>Metazoa</taxon>
        <taxon>Ecdysozoa</taxon>
        <taxon>Arthropoda</taxon>
        <taxon>Chelicerata</taxon>
        <taxon>Arachnida</taxon>
        <taxon>Acari</taxon>
        <taxon>Acariformes</taxon>
        <taxon>Sarcoptiformes</taxon>
        <taxon>Astigmata</taxon>
        <taxon>Psoroptidia</taxon>
        <taxon>Analgoidea</taxon>
        <taxon>Pyroglyphidae</taxon>
        <taxon>Dermatophagoidinae</taxon>
        <taxon>Dermatophagoides</taxon>
    </lineage>
</organism>
<sequence length="82" mass="9156">MFGGGNNSFILAQYLSKTISLSLCRYFPVMRAIVTLATYSMTRSNGGELLMAVMAMNEAVEYDFVINCTIGFNVRRSSSFIY</sequence>
<comment type="caution">
    <text evidence="1">The sequence shown here is derived from an EMBL/GenBank/DDBJ whole genome shotgun (WGS) entry which is preliminary data.</text>
</comment>
<name>A0A922HS50_DERFA</name>
<reference evidence="1" key="2">
    <citation type="journal article" date="2022" name="Res Sq">
        <title>Comparative Genomics Reveals Insights into the Divergent Evolution of Astigmatic Mites and Household Pest Adaptations.</title>
        <authorList>
            <person name="Xiong Q."/>
            <person name="Wan A.T.-Y."/>
            <person name="Liu X.-Y."/>
            <person name="Fung C.S.-H."/>
            <person name="Xiao X."/>
            <person name="Malainual N."/>
            <person name="Hou J."/>
            <person name="Wang L."/>
            <person name="Wang M."/>
            <person name="Yang K."/>
            <person name="Cui Y."/>
            <person name="Leung E."/>
            <person name="Nong W."/>
            <person name="Shin S.-K."/>
            <person name="Au S."/>
            <person name="Jeong K.Y."/>
            <person name="Chew F.T."/>
            <person name="Hui J."/>
            <person name="Leung T.F."/>
            <person name="Tungtrongchitr A."/>
            <person name="Zhong N."/>
            <person name="Liu Z."/>
            <person name="Tsui S."/>
        </authorList>
    </citation>
    <scope>NUCLEOTIDE SEQUENCE</scope>
    <source>
        <strain evidence="1">Derf</strain>
        <tissue evidence="1">Whole organism</tissue>
    </source>
</reference>
<dbReference type="Proteomes" id="UP000790347">
    <property type="component" value="Unassembled WGS sequence"/>
</dbReference>
<proteinExistence type="predicted"/>
<keyword evidence="2" id="KW-1185">Reference proteome</keyword>
<evidence type="ECO:0000313" key="2">
    <source>
        <dbReference type="Proteomes" id="UP000790347"/>
    </source>
</evidence>
<evidence type="ECO:0000313" key="1">
    <source>
        <dbReference type="EMBL" id="KAH9506251.1"/>
    </source>
</evidence>